<feature type="domain" description="Alpha-mannosidase Ams1-like N-terminal" evidence="1">
    <location>
        <begin position="40"/>
        <end position="126"/>
    </location>
</feature>
<dbReference type="EMBL" id="CASHTH010001011">
    <property type="protein sequence ID" value="CAI8010168.1"/>
    <property type="molecule type" value="Genomic_DNA"/>
</dbReference>
<evidence type="ECO:0000313" key="2">
    <source>
        <dbReference type="EMBL" id="CAI8010168.1"/>
    </source>
</evidence>
<accession>A0AA35REU2</accession>
<evidence type="ECO:0000259" key="1">
    <source>
        <dbReference type="Pfam" id="PF22907"/>
    </source>
</evidence>
<name>A0AA35REU2_GEOBA</name>
<sequence>MSRRLNPLPQLVADRLARIQENVDRSIWVRRERLAVEGSPVTDEMLDVRQAASLLYTPVTAGEHFGAPHGDWSHRWFRVAIPAAREGERGRRFLRWKCQGETTAFIDGVPWAGLDPGHPTCPLPDTAAVLYLDTATWQTGIWTPEPPEAIGPYGLRFDFAELRIRDAAALGPEVGPRRAPAAR</sequence>
<organism evidence="2 3">
    <name type="scientific">Geodia barretti</name>
    <name type="common">Barrett's horny sponge</name>
    <dbReference type="NCBI Taxonomy" id="519541"/>
    <lineage>
        <taxon>Eukaryota</taxon>
        <taxon>Metazoa</taxon>
        <taxon>Porifera</taxon>
        <taxon>Demospongiae</taxon>
        <taxon>Heteroscleromorpha</taxon>
        <taxon>Tetractinellida</taxon>
        <taxon>Astrophorina</taxon>
        <taxon>Geodiidae</taxon>
        <taxon>Geodia</taxon>
    </lineage>
</organism>
<keyword evidence="3" id="KW-1185">Reference proteome</keyword>
<reference evidence="2" key="1">
    <citation type="submission" date="2023-03" db="EMBL/GenBank/DDBJ databases">
        <authorList>
            <person name="Steffen K."/>
            <person name="Cardenas P."/>
        </authorList>
    </citation>
    <scope>NUCLEOTIDE SEQUENCE</scope>
</reference>
<gene>
    <name evidence="2" type="ORF">GBAR_LOCUS6719</name>
</gene>
<dbReference type="AlphaFoldDB" id="A0AA35REU2"/>
<proteinExistence type="predicted"/>
<protein>
    <recommendedName>
        <fullName evidence="1">Alpha-mannosidase Ams1-like N-terminal domain-containing protein</fullName>
    </recommendedName>
</protein>
<dbReference type="Pfam" id="PF22907">
    <property type="entry name" value="Ams1-like_1st"/>
    <property type="match status" value="1"/>
</dbReference>
<comment type="caution">
    <text evidence="2">The sequence shown here is derived from an EMBL/GenBank/DDBJ whole genome shotgun (WGS) entry which is preliminary data.</text>
</comment>
<dbReference type="Proteomes" id="UP001174909">
    <property type="component" value="Unassembled WGS sequence"/>
</dbReference>
<dbReference type="InterPro" id="IPR054723">
    <property type="entry name" value="Ams1-like_N"/>
</dbReference>
<evidence type="ECO:0000313" key="3">
    <source>
        <dbReference type="Proteomes" id="UP001174909"/>
    </source>
</evidence>